<dbReference type="EMBL" id="QKWP01001318">
    <property type="protein sequence ID" value="RIB09861.1"/>
    <property type="molecule type" value="Genomic_DNA"/>
</dbReference>
<reference evidence="1 2" key="1">
    <citation type="submission" date="2018-06" db="EMBL/GenBank/DDBJ databases">
        <title>Comparative genomics reveals the genomic features of Rhizophagus irregularis, R. cerebriforme, R. diaphanum and Gigaspora rosea, and their symbiotic lifestyle signature.</title>
        <authorList>
            <person name="Morin E."/>
            <person name="San Clemente H."/>
            <person name="Chen E.C.H."/>
            <person name="De La Providencia I."/>
            <person name="Hainaut M."/>
            <person name="Kuo A."/>
            <person name="Kohler A."/>
            <person name="Murat C."/>
            <person name="Tang N."/>
            <person name="Roy S."/>
            <person name="Loubradou J."/>
            <person name="Henrissat B."/>
            <person name="Grigoriev I.V."/>
            <person name="Corradi N."/>
            <person name="Roux C."/>
            <person name="Martin F.M."/>
        </authorList>
    </citation>
    <scope>NUCLEOTIDE SEQUENCE [LARGE SCALE GENOMIC DNA]</scope>
    <source>
        <strain evidence="1 2">DAOM 194757</strain>
    </source>
</reference>
<dbReference type="AlphaFoldDB" id="A0A397UK46"/>
<organism evidence="1 2">
    <name type="scientific">Gigaspora rosea</name>
    <dbReference type="NCBI Taxonomy" id="44941"/>
    <lineage>
        <taxon>Eukaryota</taxon>
        <taxon>Fungi</taxon>
        <taxon>Fungi incertae sedis</taxon>
        <taxon>Mucoromycota</taxon>
        <taxon>Glomeromycotina</taxon>
        <taxon>Glomeromycetes</taxon>
        <taxon>Diversisporales</taxon>
        <taxon>Gigasporaceae</taxon>
        <taxon>Gigaspora</taxon>
    </lineage>
</organism>
<accession>A0A397UK46</accession>
<dbReference type="Proteomes" id="UP000266673">
    <property type="component" value="Unassembled WGS sequence"/>
</dbReference>
<protein>
    <submittedName>
        <fullName evidence="1">Uncharacterized protein</fullName>
    </submittedName>
</protein>
<comment type="caution">
    <text evidence="1">The sequence shown here is derived from an EMBL/GenBank/DDBJ whole genome shotgun (WGS) entry which is preliminary data.</text>
</comment>
<evidence type="ECO:0000313" key="1">
    <source>
        <dbReference type="EMBL" id="RIB09861.1"/>
    </source>
</evidence>
<feature type="non-terminal residue" evidence="1">
    <location>
        <position position="73"/>
    </location>
</feature>
<proteinExistence type="predicted"/>
<name>A0A397UK46_9GLOM</name>
<keyword evidence="2" id="KW-1185">Reference proteome</keyword>
<evidence type="ECO:0000313" key="2">
    <source>
        <dbReference type="Proteomes" id="UP000266673"/>
    </source>
</evidence>
<sequence>MTYISLSSLYPAMYLLIASVQNAQCRTHWSNETFVYNLHRSLHIGKIELIWHLKCDILHGCINSIHNNVVVFR</sequence>
<gene>
    <name evidence="1" type="ORF">C2G38_2107546</name>
</gene>